<dbReference type="EMBL" id="SOZE01000012">
    <property type="protein sequence ID" value="TFF37017.1"/>
    <property type="molecule type" value="Genomic_DNA"/>
</dbReference>
<name>A0A4Y8SEM8_9SPHI</name>
<dbReference type="SMART" id="SM00530">
    <property type="entry name" value="HTH_XRE"/>
    <property type="match status" value="1"/>
</dbReference>
<dbReference type="Proteomes" id="UP000297540">
    <property type="component" value="Unassembled WGS sequence"/>
</dbReference>
<dbReference type="GO" id="GO:0003677">
    <property type="term" value="F:DNA binding"/>
    <property type="evidence" value="ECO:0007669"/>
    <property type="project" value="InterPro"/>
</dbReference>
<dbReference type="CDD" id="cd00093">
    <property type="entry name" value="HTH_XRE"/>
    <property type="match status" value="1"/>
</dbReference>
<organism evidence="2 3">
    <name type="scientific">Mucilaginibacter psychrotolerans</name>
    <dbReference type="NCBI Taxonomy" id="1524096"/>
    <lineage>
        <taxon>Bacteria</taxon>
        <taxon>Pseudomonadati</taxon>
        <taxon>Bacteroidota</taxon>
        <taxon>Sphingobacteriia</taxon>
        <taxon>Sphingobacteriales</taxon>
        <taxon>Sphingobacteriaceae</taxon>
        <taxon>Mucilaginibacter</taxon>
    </lineage>
</organism>
<dbReference type="InterPro" id="IPR010982">
    <property type="entry name" value="Lambda_DNA-bd_dom_sf"/>
</dbReference>
<dbReference type="SUPFAM" id="SSF47413">
    <property type="entry name" value="lambda repressor-like DNA-binding domains"/>
    <property type="match status" value="1"/>
</dbReference>
<dbReference type="OrthoDB" id="7865033at2"/>
<dbReference type="Gene3D" id="1.10.260.40">
    <property type="entry name" value="lambda repressor-like DNA-binding domains"/>
    <property type="match status" value="1"/>
</dbReference>
<accession>A0A4Y8SEM8</accession>
<protein>
    <submittedName>
        <fullName evidence="2">XRE family transcriptional regulator</fullName>
    </submittedName>
</protein>
<dbReference type="Pfam" id="PF01381">
    <property type="entry name" value="HTH_3"/>
    <property type="match status" value="1"/>
</dbReference>
<feature type="domain" description="HTH cro/C1-type" evidence="1">
    <location>
        <begin position="24"/>
        <end position="64"/>
    </location>
</feature>
<gene>
    <name evidence="2" type="ORF">E2R66_13095</name>
</gene>
<dbReference type="AlphaFoldDB" id="A0A4Y8SEM8"/>
<reference evidence="2 3" key="1">
    <citation type="journal article" date="2017" name="Int. J. Syst. Evol. Microbiol.">
        <title>Mucilaginibacterpsychrotolerans sp. nov., isolated from peatlands.</title>
        <authorList>
            <person name="Deng Y."/>
            <person name="Shen L."/>
            <person name="Xu B."/>
            <person name="Liu Y."/>
            <person name="Gu Z."/>
            <person name="Liu H."/>
            <person name="Zhou Y."/>
        </authorList>
    </citation>
    <scope>NUCLEOTIDE SEQUENCE [LARGE SCALE GENOMIC DNA]</scope>
    <source>
        <strain evidence="2 3">NH7-4</strain>
    </source>
</reference>
<evidence type="ECO:0000313" key="3">
    <source>
        <dbReference type="Proteomes" id="UP000297540"/>
    </source>
</evidence>
<keyword evidence="3" id="KW-1185">Reference proteome</keyword>
<dbReference type="InterPro" id="IPR001387">
    <property type="entry name" value="Cro/C1-type_HTH"/>
</dbReference>
<sequence length="122" mass="13783">MAKAVQLNRIKSALAEKGVKGFLLAIYMGVHETTVSDWCTNKSQPSPKDFIKIANFLNLNVRELIQKIEPVPNMKAELMIAEVEKFEQEGNLIHVNAETKTKKKKKIINPELAKRLKIIIGD</sequence>
<evidence type="ECO:0000259" key="1">
    <source>
        <dbReference type="PROSITE" id="PS50943"/>
    </source>
</evidence>
<dbReference type="RefSeq" id="WP_133231676.1">
    <property type="nucleotide sequence ID" value="NZ_SOZE01000012.1"/>
</dbReference>
<evidence type="ECO:0000313" key="2">
    <source>
        <dbReference type="EMBL" id="TFF37017.1"/>
    </source>
</evidence>
<dbReference type="PROSITE" id="PS50943">
    <property type="entry name" value="HTH_CROC1"/>
    <property type="match status" value="1"/>
</dbReference>
<comment type="caution">
    <text evidence="2">The sequence shown here is derived from an EMBL/GenBank/DDBJ whole genome shotgun (WGS) entry which is preliminary data.</text>
</comment>
<proteinExistence type="predicted"/>